<dbReference type="InterPro" id="IPR017850">
    <property type="entry name" value="Alkaline_phosphatase_core_sf"/>
</dbReference>
<reference evidence="2 3" key="1">
    <citation type="submission" date="2014-09" db="EMBL/GenBank/DDBJ databases">
        <title>Genome sequencing of Methyloceanibacter caenitepidi Gela4.</title>
        <authorList>
            <person name="Takeuchi M."/>
            <person name="Susumu S."/>
            <person name="Kamagata Y."/>
            <person name="Oshima K."/>
            <person name="Hattori M."/>
            <person name="Iwasaki W."/>
        </authorList>
    </citation>
    <scope>NUCLEOTIDE SEQUENCE [LARGE SCALE GENOMIC DNA]</scope>
    <source>
        <strain evidence="2 3">Gela4</strain>
    </source>
</reference>
<dbReference type="Proteomes" id="UP000031643">
    <property type="component" value="Chromosome"/>
</dbReference>
<evidence type="ECO:0000313" key="3">
    <source>
        <dbReference type="Proteomes" id="UP000031643"/>
    </source>
</evidence>
<feature type="domain" description="Sulfatase N-terminal" evidence="1">
    <location>
        <begin position="141"/>
        <end position="307"/>
    </location>
</feature>
<name>A0A0A8JZ48_9HYPH</name>
<dbReference type="Pfam" id="PF00884">
    <property type="entry name" value="Sulfatase"/>
    <property type="match status" value="1"/>
</dbReference>
<dbReference type="PANTHER" id="PTHR43751">
    <property type="entry name" value="SULFATASE"/>
    <property type="match status" value="1"/>
</dbReference>
<dbReference type="Gene3D" id="3.30.1120.10">
    <property type="match status" value="1"/>
</dbReference>
<dbReference type="KEGG" id="mcg:GL4_0226"/>
<organism evidence="2 3">
    <name type="scientific">Methyloceanibacter caenitepidi</name>
    <dbReference type="NCBI Taxonomy" id="1384459"/>
    <lineage>
        <taxon>Bacteria</taxon>
        <taxon>Pseudomonadati</taxon>
        <taxon>Pseudomonadota</taxon>
        <taxon>Alphaproteobacteria</taxon>
        <taxon>Hyphomicrobiales</taxon>
        <taxon>Hyphomicrobiaceae</taxon>
        <taxon>Methyloceanibacter</taxon>
    </lineage>
</organism>
<dbReference type="HOGENOM" id="CLU_522535_0_0_5"/>
<dbReference type="Gene3D" id="3.40.720.10">
    <property type="entry name" value="Alkaline Phosphatase, subunit A"/>
    <property type="match status" value="1"/>
</dbReference>
<accession>A0A0A8JZ48</accession>
<gene>
    <name evidence="2" type="ORF">GL4_0226</name>
</gene>
<dbReference type="AlphaFoldDB" id="A0A0A8JZ48"/>
<proteinExistence type="predicted"/>
<evidence type="ECO:0000313" key="2">
    <source>
        <dbReference type="EMBL" id="BAQ15696.1"/>
    </source>
</evidence>
<evidence type="ECO:0000259" key="1">
    <source>
        <dbReference type="Pfam" id="PF00884"/>
    </source>
</evidence>
<dbReference type="PANTHER" id="PTHR43751:SF3">
    <property type="entry name" value="SULFATASE N-TERMINAL DOMAIN-CONTAINING PROTEIN"/>
    <property type="match status" value="1"/>
</dbReference>
<keyword evidence="3" id="KW-1185">Reference proteome</keyword>
<dbReference type="EMBL" id="AP014648">
    <property type="protein sequence ID" value="BAQ15696.1"/>
    <property type="molecule type" value="Genomic_DNA"/>
</dbReference>
<protein>
    <recommendedName>
        <fullName evidence="1">Sulfatase N-terminal domain-containing protein</fullName>
    </recommendedName>
</protein>
<dbReference type="SUPFAM" id="SSF53649">
    <property type="entry name" value="Alkaline phosphatase-like"/>
    <property type="match status" value="1"/>
</dbReference>
<dbReference type="STRING" id="1384459.GL4_0226"/>
<dbReference type="InterPro" id="IPR052701">
    <property type="entry name" value="GAG_Ulvan_Degrading_Sulfatases"/>
</dbReference>
<dbReference type="InterPro" id="IPR000917">
    <property type="entry name" value="Sulfatase_N"/>
</dbReference>
<sequence length="521" mass="57906">MAALVLLLAVGLWLRRDPQPQPLNIMFLTVESWRAETAEPGRMPNLLRAAAEGSRYLNHRAISAWTAPNIIAVLTGLSPFEQGVHARGQSIDAERDVFLEDLAAKGWEVAGLQSFMTIDVFRNLGLAVEPKTDPFAWLTDRSRAGKPFVLWHHYLNTHLPYAPSEEFRGPYRELAGELDSSARARLDVVQTASTIPTGTVAFEDGDIPAVRALYLGGVAEFDTWFGTFWEFFNRSGLRDTTILVVTADHGEELFERGNVGHASTTRAGHLHEEILRVPLFIWRPGQRDGAAVEEATDHTDIVPLLRSQLGLPSRQKAPDDGSYFAATSLSGYTEANPSDPSGFEAAIIQGGWKLRLRQLRDGQVVPHLYDLDGDPDERSDLAEAEPDRVAAMSQTLLPKLLSLRRRPRTDHPPSTSVDVARPEWMTPSASRTVRYADIADGARLQWTGDPSGQYVVEYRAGDGPFALDGVLDVSGTTKDFGTVGEFYWRTWVVPYRQIKLRVMPEGREHLASEWIELTFAP</sequence>